<dbReference type="AlphaFoldDB" id="A0A937RVC0"/>
<evidence type="ECO:0000256" key="1">
    <source>
        <dbReference type="SAM" id="MobiDB-lite"/>
    </source>
</evidence>
<feature type="region of interest" description="Disordered" evidence="1">
    <location>
        <begin position="1"/>
        <end position="26"/>
    </location>
</feature>
<comment type="caution">
    <text evidence="2">The sequence shown here is derived from an EMBL/GenBank/DDBJ whole genome shotgun (WGS) entry which is preliminary data.</text>
</comment>
<proteinExistence type="predicted"/>
<sequence>MTWRLPPPRTTSTDGATPTRRPATVAPRPGHIVERTIKSDRTVVRCGMQSRSAAEELRGVIPDLQALALMPVPAPWPEDVDPGTAAAVGLPPLSRAKTLYYRPYPGRPTDDAPFFWDVTSRAIHRQNADGAWAPTEPTAAPQFIGVCIHGRKDVCCGTRGGAFMRRVQKLAPGAPVYGVSHLGGDRFSVNAVVLPSGYLLGRVDDLDDEALLDLLETGLLPLSHVRGRLGSTPAEAVAEIWYRERFARRDPGGMPTVKAVSPVEQAPDRHEVLVTDANRRFRLDLGREQQGDTPIHYTCAADRPSPVYRWDVRLLDEATGSS</sequence>
<reference evidence="2" key="1">
    <citation type="submission" date="2020-12" db="EMBL/GenBank/DDBJ databases">
        <title>Genomic characterization of non-nitrogen-fixing Frankia strains.</title>
        <authorList>
            <person name="Carlos-Shanley C."/>
            <person name="Guerra T."/>
            <person name="Hahn D."/>
        </authorList>
    </citation>
    <scope>NUCLEOTIDE SEQUENCE</scope>
    <source>
        <strain evidence="2">CN6</strain>
    </source>
</reference>
<dbReference type="Proteomes" id="UP000604475">
    <property type="component" value="Unassembled WGS sequence"/>
</dbReference>
<accession>A0A937RVC0</accession>
<gene>
    <name evidence="2" type="ORF">I7412_41305</name>
</gene>
<evidence type="ECO:0000313" key="3">
    <source>
        <dbReference type="Proteomes" id="UP000604475"/>
    </source>
</evidence>
<feature type="compositionally biased region" description="Low complexity" evidence="1">
    <location>
        <begin position="16"/>
        <end position="26"/>
    </location>
</feature>
<dbReference type="Pfam" id="PF06999">
    <property type="entry name" value="Suc_Fer-like"/>
    <property type="match status" value="1"/>
</dbReference>
<evidence type="ECO:0000313" key="2">
    <source>
        <dbReference type="EMBL" id="MBL7633488.1"/>
    </source>
</evidence>
<organism evidence="2 3">
    <name type="scientific">Frankia nepalensis</name>
    <dbReference type="NCBI Taxonomy" id="1836974"/>
    <lineage>
        <taxon>Bacteria</taxon>
        <taxon>Bacillati</taxon>
        <taxon>Actinomycetota</taxon>
        <taxon>Actinomycetes</taxon>
        <taxon>Frankiales</taxon>
        <taxon>Frankiaceae</taxon>
        <taxon>Frankia</taxon>
    </lineage>
</organism>
<name>A0A937RVC0_9ACTN</name>
<dbReference type="InterPro" id="IPR009737">
    <property type="entry name" value="Aim32/Apd1-like"/>
</dbReference>
<protein>
    <submittedName>
        <fullName evidence="2">Sucrase ferredoxin</fullName>
    </submittedName>
</protein>
<keyword evidence="3" id="KW-1185">Reference proteome</keyword>
<dbReference type="EMBL" id="JAEACQ010000383">
    <property type="protein sequence ID" value="MBL7633488.1"/>
    <property type="molecule type" value="Genomic_DNA"/>
</dbReference>